<sequence length="201" mass="22725">MLMLYNALQNKEEASKYFKKAADKGNVESMLKYSHALNNADGIDSNKDEAVTCIKMAFDKDDPEAFSIYGHLLQSGELFITKKSADQGNLNGINNYFSLIKSNAANYDKSGKLFYYKLAADRENVDANCSYADLIFDEDKKPAFECYEKAANYKDACGLYKYGLMLYNGDIDTKKINKEEAIKYIKNAADKGRVEAMIFSW</sequence>
<protein>
    <recommendedName>
        <fullName evidence="4">Beta-lactamase</fullName>
    </recommendedName>
</protein>
<dbReference type="Gene3D" id="1.25.40.10">
    <property type="entry name" value="Tetratricopeptide repeat domain"/>
    <property type="match status" value="1"/>
</dbReference>
<dbReference type="PANTHER" id="PTHR11102">
    <property type="entry name" value="SEL-1-LIKE PROTEIN"/>
    <property type="match status" value="1"/>
</dbReference>
<organism evidence="2 3">
    <name type="scientific">Tritrichomonas musculus</name>
    <dbReference type="NCBI Taxonomy" id="1915356"/>
    <lineage>
        <taxon>Eukaryota</taxon>
        <taxon>Metamonada</taxon>
        <taxon>Parabasalia</taxon>
        <taxon>Tritrichomonadida</taxon>
        <taxon>Tritrichomonadidae</taxon>
        <taxon>Tritrichomonas</taxon>
    </lineage>
</organism>
<dbReference type="EMBL" id="JAPFFF010000009">
    <property type="protein sequence ID" value="KAK8882921.1"/>
    <property type="molecule type" value="Genomic_DNA"/>
</dbReference>
<proteinExistence type="inferred from homology"/>
<accession>A0ABR2JWV2</accession>
<evidence type="ECO:0008006" key="4">
    <source>
        <dbReference type="Google" id="ProtNLM"/>
    </source>
</evidence>
<comment type="similarity">
    <text evidence="1">Belongs to the sel-1 family.</text>
</comment>
<dbReference type="Proteomes" id="UP001470230">
    <property type="component" value="Unassembled WGS sequence"/>
</dbReference>
<dbReference type="PANTHER" id="PTHR11102:SF160">
    <property type="entry name" value="ERAD-ASSOCIATED E3 UBIQUITIN-PROTEIN LIGASE COMPONENT HRD3"/>
    <property type="match status" value="1"/>
</dbReference>
<dbReference type="InterPro" id="IPR011990">
    <property type="entry name" value="TPR-like_helical_dom_sf"/>
</dbReference>
<reference evidence="2 3" key="1">
    <citation type="submission" date="2024-04" db="EMBL/GenBank/DDBJ databases">
        <title>Tritrichomonas musculus Genome.</title>
        <authorList>
            <person name="Alves-Ferreira E."/>
            <person name="Grigg M."/>
            <person name="Lorenzi H."/>
            <person name="Galac M."/>
        </authorList>
    </citation>
    <scope>NUCLEOTIDE SEQUENCE [LARGE SCALE GENOMIC DNA]</scope>
    <source>
        <strain evidence="2 3">EAF2021</strain>
    </source>
</reference>
<keyword evidence="3" id="KW-1185">Reference proteome</keyword>
<dbReference type="InterPro" id="IPR050767">
    <property type="entry name" value="Sel1_AlgK"/>
</dbReference>
<evidence type="ECO:0000313" key="2">
    <source>
        <dbReference type="EMBL" id="KAK8882921.1"/>
    </source>
</evidence>
<evidence type="ECO:0000256" key="1">
    <source>
        <dbReference type="ARBA" id="ARBA00038101"/>
    </source>
</evidence>
<comment type="caution">
    <text evidence="2">The sequence shown here is derived from an EMBL/GenBank/DDBJ whole genome shotgun (WGS) entry which is preliminary data.</text>
</comment>
<dbReference type="SUPFAM" id="SSF81901">
    <property type="entry name" value="HCP-like"/>
    <property type="match status" value="1"/>
</dbReference>
<evidence type="ECO:0000313" key="3">
    <source>
        <dbReference type="Proteomes" id="UP001470230"/>
    </source>
</evidence>
<name>A0ABR2JWV2_9EUKA</name>
<dbReference type="InterPro" id="IPR006597">
    <property type="entry name" value="Sel1-like"/>
</dbReference>
<gene>
    <name evidence="2" type="ORF">M9Y10_045567</name>
</gene>
<dbReference type="Pfam" id="PF08238">
    <property type="entry name" value="Sel1"/>
    <property type="match status" value="4"/>
</dbReference>